<keyword evidence="2" id="KW-0378">Hydrolase</keyword>
<dbReference type="Pfam" id="PF13472">
    <property type="entry name" value="Lipase_GDSL_2"/>
    <property type="match status" value="1"/>
</dbReference>
<gene>
    <name evidence="2" type="ORF">EBN03_03405</name>
</gene>
<dbReference type="InterPro" id="IPR053140">
    <property type="entry name" value="GDSL_Rv0518-like"/>
</dbReference>
<dbReference type="SUPFAM" id="SSF52266">
    <property type="entry name" value="SGNH hydrolase"/>
    <property type="match status" value="1"/>
</dbReference>
<reference evidence="2 3" key="1">
    <citation type="submission" date="2018-10" db="EMBL/GenBank/DDBJ databases">
        <title>Isolation from cow dung.</title>
        <authorList>
            <person name="Ling L."/>
        </authorList>
    </citation>
    <scope>NUCLEOTIDE SEQUENCE [LARGE SCALE GENOMIC DNA]</scope>
    <source>
        <strain evidence="2 3">NEAU-LL90</strain>
    </source>
</reference>
<dbReference type="InterPro" id="IPR036514">
    <property type="entry name" value="SGNH_hydro_sf"/>
</dbReference>
<dbReference type="RefSeq" id="WP_122186315.1">
    <property type="nucleotide sequence ID" value="NZ_RFFH01000001.1"/>
</dbReference>
<proteinExistence type="predicted"/>
<dbReference type="PANTHER" id="PTHR43784">
    <property type="entry name" value="GDSL-LIKE LIPASE/ACYLHYDROLASE, PUTATIVE (AFU_ORTHOLOGUE AFUA_2G00820)-RELATED"/>
    <property type="match status" value="1"/>
</dbReference>
<evidence type="ECO:0000313" key="2">
    <source>
        <dbReference type="EMBL" id="RMI35341.1"/>
    </source>
</evidence>
<dbReference type="AlphaFoldDB" id="A0A3M2LCT1"/>
<keyword evidence="3" id="KW-1185">Reference proteome</keyword>
<dbReference type="CDD" id="cd01832">
    <property type="entry name" value="SGNH_hydrolase_like_1"/>
    <property type="match status" value="1"/>
</dbReference>
<evidence type="ECO:0000259" key="1">
    <source>
        <dbReference type="Pfam" id="PF13472"/>
    </source>
</evidence>
<name>A0A3M2LCT1_9NOCA</name>
<dbReference type="PANTHER" id="PTHR43784:SF2">
    <property type="entry name" value="GDSL-LIKE LIPASE_ACYLHYDROLASE, PUTATIVE (AFU_ORTHOLOGUE AFUA_2G00820)-RELATED"/>
    <property type="match status" value="1"/>
</dbReference>
<accession>A0A3M2LCT1</accession>
<dbReference type="OrthoDB" id="3465773at2"/>
<dbReference type="Gene3D" id="3.40.50.1110">
    <property type="entry name" value="SGNH hydrolase"/>
    <property type="match status" value="1"/>
</dbReference>
<organism evidence="2 3">
    <name type="scientific">Nocardia stercoris</name>
    <dbReference type="NCBI Taxonomy" id="2483361"/>
    <lineage>
        <taxon>Bacteria</taxon>
        <taxon>Bacillati</taxon>
        <taxon>Actinomycetota</taxon>
        <taxon>Actinomycetes</taxon>
        <taxon>Mycobacteriales</taxon>
        <taxon>Nocardiaceae</taxon>
        <taxon>Nocardia</taxon>
    </lineage>
</organism>
<dbReference type="EMBL" id="RFFH01000001">
    <property type="protein sequence ID" value="RMI35341.1"/>
    <property type="molecule type" value="Genomic_DNA"/>
</dbReference>
<sequence length="261" mass="28778">MFDRFVALGDSLTEGVGDPDEARPNGVRGWADRVAAELAQGNPQLQYANLAIRGRKMKQVLAEQVPAAVELRPDLVVLSAGGNDILRPRVDLDELVRDCAEVVAQLAATGAFVVIFTAFDGSFDPIYKTLRGRAATYNEYLREIADRHHGAVLDFWRLKQFDDRRLWSWDRLHPSPLGHELLAAEVLRVLGAPATIEVPGLGPAPIKPATEQRRENIEWVTGFLLPWIGRRISGTSSGDGIDPKYPEYVLAHKLPDLVAAS</sequence>
<protein>
    <submittedName>
        <fullName evidence="2">SGNH/GDSL hydrolase family protein</fullName>
    </submittedName>
</protein>
<comment type="caution">
    <text evidence="2">The sequence shown here is derived from an EMBL/GenBank/DDBJ whole genome shotgun (WGS) entry which is preliminary data.</text>
</comment>
<dbReference type="Proteomes" id="UP000279275">
    <property type="component" value="Unassembled WGS sequence"/>
</dbReference>
<dbReference type="InterPro" id="IPR013830">
    <property type="entry name" value="SGNH_hydro"/>
</dbReference>
<feature type="domain" description="SGNH hydrolase-type esterase" evidence="1">
    <location>
        <begin position="7"/>
        <end position="181"/>
    </location>
</feature>
<evidence type="ECO:0000313" key="3">
    <source>
        <dbReference type="Proteomes" id="UP000279275"/>
    </source>
</evidence>
<dbReference type="GO" id="GO:0016787">
    <property type="term" value="F:hydrolase activity"/>
    <property type="evidence" value="ECO:0007669"/>
    <property type="project" value="UniProtKB-KW"/>
</dbReference>